<sequence>MERRRAQFFALLAEGRSESEVLSITKYAVTSARDAIERYHRLGLAGLQDGRQGNVGAPRVLTDDEQQELAARLQADFEQGQVWNGAQLQRWIKEQFGKDVYLGRTYEFMRAAGFSPQRPRPQHVGGDDAAKGAFKTKS</sequence>
<protein>
    <recommendedName>
        <fullName evidence="2">Winged helix-turn helix domain-containing protein</fullName>
    </recommendedName>
</protein>
<dbReference type="Pfam" id="PF13592">
    <property type="entry name" value="HTH_33"/>
    <property type="match status" value="1"/>
</dbReference>
<dbReference type="EMBL" id="CP010028">
    <property type="protein sequence ID" value="AIZ45173.1"/>
    <property type="molecule type" value="Genomic_DNA"/>
</dbReference>
<accession>A0A0A7KKT0</accession>
<gene>
    <name evidence="3" type="ORF">QR90_08755</name>
</gene>
<reference evidence="4" key="1">
    <citation type="submission" date="2014-11" db="EMBL/GenBank/DDBJ databases">
        <title>Hymenobacter sp. DG25B genome submission.</title>
        <authorList>
            <person name="Jung H.-Y."/>
            <person name="Kim M.K."/>
            <person name="Srinivasan S."/>
            <person name="Lim S."/>
        </authorList>
    </citation>
    <scope>NUCLEOTIDE SEQUENCE [LARGE SCALE GENOMIC DNA]</scope>
    <source>
        <strain evidence="4">DY59</strain>
    </source>
</reference>
<dbReference type="HOGENOM" id="CLU_138407_1_0_0"/>
<dbReference type="STRING" id="1182571.QR90_08755"/>
<evidence type="ECO:0000259" key="2">
    <source>
        <dbReference type="Pfam" id="PF13592"/>
    </source>
</evidence>
<dbReference type="InterPro" id="IPR009057">
    <property type="entry name" value="Homeodomain-like_sf"/>
</dbReference>
<dbReference type="Proteomes" id="UP000030634">
    <property type="component" value="Chromosome"/>
</dbReference>
<evidence type="ECO:0000256" key="1">
    <source>
        <dbReference type="SAM" id="MobiDB-lite"/>
    </source>
</evidence>
<dbReference type="KEGG" id="dsw:QR90_08755"/>
<proteinExistence type="predicted"/>
<evidence type="ECO:0000313" key="3">
    <source>
        <dbReference type="EMBL" id="AIZ45173.1"/>
    </source>
</evidence>
<dbReference type="SUPFAM" id="SSF46689">
    <property type="entry name" value="Homeodomain-like"/>
    <property type="match status" value="1"/>
</dbReference>
<feature type="domain" description="Winged helix-turn helix" evidence="2">
    <location>
        <begin position="80"/>
        <end position="137"/>
    </location>
</feature>
<name>A0A0A7KKT0_9DEIO</name>
<dbReference type="InterPro" id="IPR025959">
    <property type="entry name" value="Winged_HTH_dom"/>
</dbReference>
<evidence type="ECO:0000313" key="4">
    <source>
        <dbReference type="Proteomes" id="UP000030634"/>
    </source>
</evidence>
<feature type="region of interest" description="Disordered" evidence="1">
    <location>
        <begin position="113"/>
        <end position="138"/>
    </location>
</feature>
<dbReference type="AlphaFoldDB" id="A0A0A7KKT0"/>
<organism evidence="3 4">
    <name type="scientific">Deinococcus radiopugnans</name>
    <dbReference type="NCBI Taxonomy" id="57497"/>
    <lineage>
        <taxon>Bacteria</taxon>
        <taxon>Thermotogati</taxon>
        <taxon>Deinococcota</taxon>
        <taxon>Deinococci</taxon>
        <taxon>Deinococcales</taxon>
        <taxon>Deinococcaceae</taxon>
        <taxon>Deinococcus</taxon>
    </lineage>
</organism>